<evidence type="ECO:0000313" key="5">
    <source>
        <dbReference type="Proteomes" id="UP000805085"/>
    </source>
</evidence>
<evidence type="ECO:0000259" key="3">
    <source>
        <dbReference type="Pfam" id="PF18962"/>
    </source>
</evidence>
<protein>
    <submittedName>
        <fullName evidence="4">T9SS type A sorting domain-containing protein</fullName>
    </submittedName>
</protein>
<dbReference type="Proteomes" id="UP000805085">
    <property type="component" value="Unassembled WGS sequence"/>
</dbReference>
<organism evidence="4 5">
    <name type="scientific">Winogradskyella litoriviva</name>
    <dbReference type="NCBI Taxonomy" id="1220182"/>
    <lineage>
        <taxon>Bacteria</taxon>
        <taxon>Pseudomonadati</taxon>
        <taxon>Bacteroidota</taxon>
        <taxon>Flavobacteriia</taxon>
        <taxon>Flavobacteriales</taxon>
        <taxon>Flavobacteriaceae</taxon>
        <taxon>Winogradskyella</taxon>
    </lineage>
</organism>
<comment type="caution">
    <text evidence="4">The sequence shown here is derived from an EMBL/GenBank/DDBJ whole genome shotgun (WGS) entry which is preliminary data.</text>
</comment>
<gene>
    <name evidence="4" type="ORF">HNV10_04710</name>
</gene>
<proteinExistence type="predicted"/>
<dbReference type="RefSeq" id="WP_173300200.1">
    <property type="nucleotide sequence ID" value="NZ_JABRWQ010000002.1"/>
</dbReference>
<dbReference type="Pfam" id="PF18962">
    <property type="entry name" value="Por_Secre_tail"/>
    <property type="match status" value="1"/>
</dbReference>
<keyword evidence="5" id="KW-1185">Reference proteome</keyword>
<evidence type="ECO:0000256" key="1">
    <source>
        <dbReference type="ARBA" id="ARBA00022729"/>
    </source>
</evidence>
<dbReference type="NCBIfam" id="TIGR04183">
    <property type="entry name" value="Por_Secre_tail"/>
    <property type="match status" value="1"/>
</dbReference>
<feature type="domain" description="Secretion system C-terminal sorting" evidence="3">
    <location>
        <begin position="219"/>
        <end position="279"/>
    </location>
</feature>
<feature type="signal peptide" evidence="2">
    <location>
        <begin position="1"/>
        <end position="20"/>
    </location>
</feature>
<evidence type="ECO:0000313" key="4">
    <source>
        <dbReference type="EMBL" id="NRD22529.1"/>
    </source>
</evidence>
<dbReference type="EMBL" id="JABRWQ010000002">
    <property type="protein sequence ID" value="NRD22529.1"/>
    <property type="molecule type" value="Genomic_DNA"/>
</dbReference>
<accession>A0ABX2E213</accession>
<name>A0ABX2E213_9FLAO</name>
<sequence length="284" mass="31454">MKKKLLYSLILSMITLTSFSQSVKITTMVEGDCPTGSLAPRVIELYVEGTVDVTDLKIQFQFASATNWVTNNNIGVGEYTDTYLYVVNDIDAFDDNFPGVRTPQNTTIGTVLSSVEGGDKVRLVDSSNSNQVIDIYGFDGQNGENASWNFSNSYVKRNSGSGPNSTFVESEWAITPKNTLLFAGICWDEDPLDTTVALQNYALSIDDDLEIANMSLKYYPNPAKRTIKVTGLETSQNFVMYNILGKEVLRGILENNKLIDINELSKGVYLLKTENGKTLKIIKD</sequence>
<reference evidence="4 5" key="1">
    <citation type="journal article" date="2015" name="Int. J. Syst. Evol. Microbiol.">
        <title>Winogradskyella litoriviva sp. nov., isolated from coastal seawater.</title>
        <authorList>
            <person name="Nedashkovskaya O.I."/>
            <person name="Kukhlevskiy A.D."/>
            <person name="Zhukova N.V."/>
            <person name="Kim S.J."/>
            <person name="Rhee S.K."/>
            <person name="Mikhailov V.V."/>
        </authorList>
    </citation>
    <scope>NUCLEOTIDE SEQUENCE [LARGE SCALE GENOMIC DNA]</scope>
    <source>
        <strain evidence="4 5">KMM6491</strain>
    </source>
</reference>
<dbReference type="InterPro" id="IPR026444">
    <property type="entry name" value="Secre_tail"/>
</dbReference>
<feature type="chain" id="PRO_5046443369" evidence="2">
    <location>
        <begin position="21"/>
        <end position="284"/>
    </location>
</feature>
<keyword evidence="1 2" id="KW-0732">Signal</keyword>
<evidence type="ECO:0000256" key="2">
    <source>
        <dbReference type="SAM" id="SignalP"/>
    </source>
</evidence>